<protein>
    <recommendedName>
        <fullName evidence="2">peptide-methionine (S)-S-oxide reductase</fullName>
        <ecNumber evidence="2">1.8.4.11</ecNumber>
    </recommendedName>
    <alternativeName>
        <fullName evidence="5">Peptide-methionine (S)-S-oxide reductase</fullName>
    </alternativeName>
    <alternativeName>
        <fullName evidence="4">Protein-methionine-S-oxide reductase</fullName>
    </alternativeName>
</protein>
<dbReference type="EC" id="1.8.4.11" evidence="2"/>
<dbReference type="InterPro" id="IPR050162">
    <property type="entry name" value="MsrA_MetSO_reductase"/>
</dbReference>
<evidence type="ECO:0000259" key="9">
    <source>
        <dbReference type="Pfam" id="PF01625"/>
    </source>
</evidence>
<dbReference type="Gene3D" id="3.30.1060.10">
    <property type="entry name" value="Peptide methionine sulphoxide reductase MsrA"/>
    <property type="match status" value="1"/>
</dbReference>
<dbReference type="Proteomes" id="UP001642484">
    <property type="component" value="Unassembled WGS sequence"/>
</dbReference>
<evidence type="ECO:0000256" key="6">
    <source>
        <dbReference type="ARBA" id="ARBA00047806"/>
    </source>
</evidence>
<feature type="compositionally biased region" description="Low complexity" evidence="8">
    <location>
        <begin position="40"/>
        <end position="55"/>
    </location>
</feature>
<dbReference type="InterPro" id="IPR002569">
    <property type="entry name" value="Met_Sox_Rdtase_MsrA_dom"/>
</dbReference>
<evidence type="ECO:0000256" key="2">
    <source>
        <dbReference type="ARBA" id="ARBA00012502"/>
    </source>
</evidence>
<accession>A0ABP0JMB8</accession>
<dbReference type="PANTHER" id="PTHR42799">
    <property type="entry name" value="MITOCHONDRIAL PEPTIDE METHIONINE SULFOXIDE REDUCTASE"/>
    <property type="match status" value="1"/>
</dbReference>
<evidence type="ECO:0000256" key="4">
    <source>
        <dbReference type="ARBA" id="ARBA00030273"/>
    </source>
</evidence>
<gene>
    <name evidence="10" type="ORF">CCMP2556_LOCUS12024</name>
</gene>
<comment type="catalytic activity">
    <reaction evidence="6">
        <text>L-methionyl-[protein] + [thioredoxin]-disulfide + H2O = L-methionyl-(S)-S-oxide-[protein] + [thioredoxin]-dithiol</text>
        <dbReference type="Rhea" id="RHEA:14217"/>
        <dbReference type="Rhea" id="RHEA-COMP:10698"/>
        <dbReference type="Rhea" id="RHEA-COMP:10700"/>
        <dbReference type="Rhea" id="RHEA-COMP:12313"/>
        <dbReference type="Rhea" id="RHEA-COMP:12315"/>
        <dbReference type="ChEBI" id="CHEBI:15377"/>
        <dbReference type="ChEBI" id="CHEBI:16044"/>
        <dbReference type="ChEBI" id="CHEBI:29950"/>
        <dbReference type="ChEBI" id="CHEBI:44120"/>
        <dbReference type="ChEBI" id="CHEBI:50058"/>
        <dbReference type="EC" id="1.8.4.11"/>
    </reaction>
</comment>
<organism evidence="10 11">
    <name type="scientific">Durusdinium trenchii</name>
    <dbReference type="NCBI Taxonomy" id="1381693"/>
    <lineage>
        <taxon>Eukaryota</taxon>
        <taxon>Sar</taxon>
        <taxon>Alveolata</taxon>
        <taxon>Dinophyceae</taxon>
        <taxon>Suessiales</taxon>
        <taxon>Symbiodiniaceae</taxon>
        <taxon>Durusdinium</taxon>
    </lineage>
</organism>
<dbReference type="NCBIfam" id="TIGR00401">
    <property type="entry name" value="msrA"/>
    <property type="match status" value="1"/>
</dbReference>
<feature type="region of interest" description="Disordered" evidence="8">
    <location>
        <begin position="598"/>
        <end position="660"/>
    </location>
</feature>
<dbReference type="SUPFAM" id="SSF55068">
    <property type="entry name" value="Peptide methionine sulfoxide reductase"/>
    <property type="match status" value="1"/>
</dbReference>
<evidence type="ECO:0000313" key="10">
    <source>
        <dbReference type="EMBL" id="CAK9015234.1"/>
    </source>
</evidence>
<reference evidence="10 11" key="1">
    <citation type="submission" date="2024-02" db="EMBL/GenBank/DDBJ databases">
        <authorList>
            <person name="Chen Y."/>
            <person name="Shah S."/>
            <person name="Dougan E. K."/>
            <person name="Thang M."/>
            <person name="Chan C."/>
        </authorList>
    </citation>
    <scope>NUCLEOTIDE SEQUENCE [LARGE SCALE GENOMIC DNA]</scope>
</reference>
<sequence length="682" mass="75650">MALVAFLLGRGMTALRQTPIPLLGRGLNELGKGGRRGHSNDSGASSSGSSSHPSARQSLVTLALVAGGLRPSRSSRMGLRRLNSSRVALAGMMRMISKEEALPGRMEELPIAEKHYVLGTPMKGPWEPHLDMFVFANGCFWGSEKGVWRLPGGGIFSTAVGYAAGFTPNPTYEEACSGLTGHTEAVQVVFDPEKVSLVDILRWFWEAHDPTQGMGQGNDRGTQYRSGLYYFNDEQRRLFEASKQAYDQALQNANRGRGKITTEIAAADSFPDGRVFYYAEDYHQQYLAKPRARPYCSAQPQVVALPSFESWCPEDLQEKYKPKLPEDQSSDPYGGPLSGSKQVWHRSFGFGAIDPRLPGAFDAPPDTTSGQVEVTTFPPTFHRATLPSSVSRGLTASLVGALLIWLAAFTEFADYQEVKVEHQLLNPSDLDKDIEVPLFTFLAAILGPEEYLCLHWKLCPIYASMAAAKRLALRLSQRGENSTFSTDLYGTVDEPYEDYHTTDDWSSWHEPWQETWYADEWADDDLYTWYDAEEGYYDEEWSTYHGESPSSEWYSPEEYDMSKGYKGKKGKGKSKGYSHDSQGYMVDRDAMAYFRQQPGNGLCVEDPSTPPRPVNPSSSLKMTPPDNTELLAWRGSAPSEEAGHDPSSGETYAEVPPPKNLTFATYVNNTSVEHSCVPSSVA</sequence>
<feature type="region of interest" description="Disordered" evidence="8">
    <location>
        <begin position="26"/>
        <end position="55"/>
    </location>
</feature>
<dbReference type="HAMAP" id="MF_01401">
    <property type="entry name" value="MsrA"/>
    <property type="match status" value="1"/>
</dbReference>
<comment type="caution">
    <text evidence="10">The sequence shown here is derived from an EMBL/GenBank/DDBJ whole genome shotgun (WGS) entry which is preliminary data.</text>
</comment>
<evidence type="ECO:0000256" key="7">
    <source>
        <dbReference type="ARBA" id="ARBA00048782"/>
    </source>
</evidence>
<name>A0ABP0JMB8_9DINO</name>
<evidence type="ECO:0000256" key="5">
    <source>
        <dbReference type="ARBA" id="ARBA00030643"/>
    </source>
</evidence>
<keyword evidence="3" id="KW-0560">Oxidoreductase</keyword>
<evidence type="ECO:0000313" key="11">
    <source>
        <dbReference type="Proteomes" id="UP001642484"/>
    </source>
</evidence>
<evidence type="ECO:0000256" key="1">
    <source>
        <dbReference type="ARBA" id="ARBA00005591"/>
    </source>
</evidence>
<comment type="similarity">
    <text evidence="1">Belongs to the MsrA Met sulfoxide reductase family.</text>
</comment>
<proteinExistence type="inferred from homology"/>
<feature type="domain" description="Peptide methionine sulphoxide reductase MsrA" evidence="9">
    <location>
        <begin position="134"/>
        <end position="296"/>
    </location>
</feature>
<dbReference type="PANTHER" id="PTHR42799:SF2">
    <property type="entry name" value="MITOCHONDRIAL PEPTIDE METHIONINE SULFOXIDE REDUCTASE"/>
    <property type="match status" value="1"/>
</dbReference>
<dbReference type="InterPro" id="IPR036509">
    <property type="entry name" value="Met_Sox_Rdtase_MsrA_sf"/>
</dbReference>
<keyword evidence="11" id="KW-1185">Reference proteome</keyword>
<evidence type="ECO:0000256" key="3">
    <source>
        <dbReference type="ARBA" id="ARBA00023002"/>
    </source>
</evidence>
<comment type="catalytic activity">
    <reaction evidence="7">
        <text>[thioredoxin]-disulfide + L-methionine + H2O = L-methionine (S)-S-oxide + [thioredoxin]-dithiol</text>
        <dbReference type="Rhea" id="RHEA:19993"/>
        <dbReference type="Rhea" id="RHEA-COMP:10698"/>
        <dbReference type="Rhea" id="RHEA-COMP:10700"/>
        <dbReference type="ChEBI" id="CHEBI:15377"/>
        <dbReference type="ChEBI" id="CHEBI:29950"/>
        <dbReference type="ChEBI" id="CHEBI:50058"/>
        <dbReference type="ChEBI" id="CHEBI:57844"/>
        <dbReference type="ChEBI" id="CHEBI:58772"/>
        <dbReference type="EC" id="1.8.4.11"/>
    </reaction>
</comment>
<evidence type="ECO:0000256" key="8">
    <source>
        <dbReference type="SAM" id="MobiDB-lite"/>
    </source>
</evidence>
<dbReference type="EMBL" id="CAXAMN010005758">
    <property type="protein sequence ID" value="CAK9015234.1"/>
    <property type="molecule type" value="Genomic_DNA"/>
</dbReference>
<dbReference type="Pfam" id="PF01625">
    <property type="entry name" value="PMSR"/>
    <property type="match status" value="1"/>
</dbReference>